<evidence type="ECO:0000256" key="2">
    <source>
        <dbReference type="SAM" id="Phobius"/>
    </source>
</evidence>
<name>A0A7E4ZW99_PANRE</name>
<feature type="compositionally biased region" description="Polar residues" evidence="1">
    <location>
        <begin position="259"/>
        <end position="272"/>
    </location>
</feature>
<keyword evidence="2" id="KW-0812">Transmembrane</keyword>
<keyword evidence="3" id="KW-1185">Reference proteome</keyword>
<feature type="region of interest" description="Disordered" evidence="1">
    <location>
        <begin position="259"/>
        <end position="282"/>
    </location>
</feature>
<protein>
    <submittedName>
        <fullName evidence="4">Cadherin domain-containing protein</fullName>
    </submittedName>
</protein>
<dbReference type="WBParaSite" id="Pan_g21406.t1">
    <property type="protein sequence ID" value="Pan_g21406.t1"/>
    <property type="gene ID" value="Pan_g21406"/>
</dbReference>
<keyword evidence="2" id="KW-0472">Membrane</keyword>
<accession>A0A7E4ZW99</accession>
<evidence type="ECO:0000313" key="3">
    <source>
        <dbReference type="Proteomes" id="UP000492821"/>
    </source>
</evidence>
<reference evidence="3" key="1">
    <citation type="journal article" date="2013" name="Genetics">
        <title>The draft genome and transcriptome of Panagrellus redivivus are shaped by the harsh demands of a free-living lifestyle.</title>
        <authorList>
            <person name="Srinivasan J."/>
            <person name="Dillman A.R."/>
            <person name="Macchietto M.G."/>
            <person name="Heikkinen L."/>
            <person name="Lakso M."/>
            <person name="Fracchia K.M."/>
            <person name="Antoshechkin I."/>
            <person name="Mortazavi A."/>
            <person name="Wong G."/>
            <person name="Sternberg P.W."/>
        </authorList>
    </citation>
    <scope>NUCLEOTIDE SEQUENCE [LARGE SCALE GENOMIC DNA]</scope>
    <source>
        <strain evidence="3">MT8872</strain>
    </source>
</reference>
<feature type="transmembrane region" description="Helical" evidence="2">
    <location>
        <begin position="119"/>
        <end position="141"/>
    </location>
</feature>
<evidence type="ECO:0000256" key="1">
    <source>
        <dbReference type="SAM" id="MobiDB-lite"/>
    </source>
</evidence>
<keyword evidence="2" id="KW-1133">Transmembrane helix</keyword>
<dbReference type="Proteomes" id="UP000492821">
    <property type="component" value="Unassembled WGS sequence"/>
</dbReference>
<dbReference type="AlphaFoldDB" id="A0A7E4ZW99"/>
<sequence length="282" mass="31942">MNCFPNCEVPLPRIGTTLIKSALDACKSPAVLTLTVTSDGRRSQSLFTAGNSQVIRTIGSDYWPLQLQVKFRNADPNGYYVDACIQTIRTGNLTCFMTGFIENNGDIPCGLRREPSFDWWSILFVLLLLCVIGMFAAFFIFCRRCYLSHMAARPRKESVNLIRNPTQYEPYYEPGYHYASRFNHDERLAVIDEVDEKDCISITSSGFGSGHLKSISEDECTRHTDLSIEGRTLTYPSQLSEMRRQSQPLMFPVSSPSMETFKTQRTGSLPSTDHQHLHGFHP</sequence>
<reference evidence="4" key="2">
    <citation type="submission" date="2020-10" db="UniProtKB">
        <authorList>
            <consortium name="WormBaseParasite"/>
        </authorList>
    </citation>
    <scope>IDENTIFICATION</scope>
</reference>
<proteinExistence type="predicted"/>
<organism evidence="3 4">
    <name type="scientific">Panagrellus redivivus</name>
    <name type="common">Microworm</name>
    <dbReference type="NCBI Taxonomy" id="6233"/>
    <lineage>
        <taxon>Eukaryota</taxon>
        <taxon>Metazoa</taxon>
        <taxon>Ecdysozoa</taxon>
        <taxon>Nematoda</taxon>
        <taxon>Chromadorea</taxon>
        <taxon>Rhabditida</taxon>
        <taxon>Tylenchina</taxon>
        <taxon>Panagrolaimomorpha</taxon>
        <taxon>Panagrolaimoidea</taxon>
        <taxon>Panagrolaimidae</taxon>
        <taxon>Panagrellus</taxon>
    </lineage>
</organism>
<evidence type="ECO:0000313" key="4">
    <source>
        <dbReference type="WBParaSite" id="Pan_g21406.t1"/>
    </source>
</evidence>